<name>A0ABD2NTQ7_9CUCU</name>
<sequence length="165" mass="19557">MQKLNIIPRIIRIKPEVNIIIENNKSRYLNILRSFYAQCLNVRICDTYSRIYLLQKQILPIKQKHRYPKEDIEPLFNEQQDKYDDNFGKVKKIHQRKMKSLLEKDSNAIERTPTEWIINLTEIKIPLSVEQILGLGSRFSIAKDRINFNKIIATSESGILTKRMK</sequence>
<protein>
    <submittedName>
        <fullName evidence="1">Uncharacterized protein</fullName>
    </submittedName>
</protein>
<dbReference type="EMBL" id="JABFTP020000144">
    <property type="protein sequence ID" value="KAL3282112.1"/>
    <property type="molecule type" value="Genomic_DNA"/>
</dbReference>
<accession>A0ABD2NTQ7</accession>
<dbReference type="Proteomes" id="UP001516400">
    <property type="component" value="Unassembled WGS sequence"/>
</dbReference>
<organism evidence="1 2">
    <name type="scientific">Cryptolaemus montrouzieri</name>
    <dbReference type="NCBI Taxonomy" id="559131"/>
    <lineage>
        <taxon>Eukaryota</taxon>
        <taxon>Metazoa</taxon>
        <taxon>Ecdysozoa</taxon>
        <taxon>Arthropoda</taxon>
        <taxon>Hexapoda</taxon>
        <taxon>Insecta</taxon>
        <taxon>Pterygota</taxon>
        <taxon>Neoptera</taxon>
        <taxon>Endopterygota</taxon>
        <taxon>Coleoptera</taxon>
        <taxon>Polyphaga</taxon>
        <taxon>Cucujiformia</taxon>
        <taxon>Coccinelloidea</taxon>
        <taxon>Coccinellidae</taxon>
        <taxon>Scymninae</taxon>
        <taxon>Scymnini</taxon>
        <taxon>Cryptolaemus</taxon>
    </lineage>
</organism>
<evidence type="ECO:0000313" key="1">
    <source>
        <dbReference type="EMBL" id="KAL3282112.1"/>
    </source>
</evidence>
<comment type="caution">
    <text evidence="1">The sequence shown here is derived from an EMBL/GenBank/DDBJ whole genome shotgun (WGS) entry which is preliminary data.</text>
</comment>
<evidence type="ECO:0000313" key="2">
    <source>
        <dbReference type="Proteomes" id="UP001516400"/>
    </source>
</evidence>
<keyword evidence="2" id="KW-1185">Reference proteome</keyword>
<gene>
    <name evidence="1" type="ORF">HHI36_005310</name>
</gene>
<reference evidence="1 2" key="1">
    <citation type="journal article" date="2021" name="BMC Biol.">
        <title>Horizontally acquired antibacterial genes associated with adaptive radiation of ladybird beetles.</title>
        <authorList>
            <person name="Li H.S."/>
            <person name="Tang X.F."/>
            <person name="Huang Y.H."/>
            <person name="Xu Z.Y."/>
            <person name="Chen M.L."/>
            <person name="Du X.Y."/>
            <person name="Qiu B.Y."/>
            <person name="Chen P.T."/>
            <person name="Zhang W."/>
            <person name="Slipinski A."/>
            <person name="Escalona H.E."/>
            <person name="Waterhouse R.M."/>
            <person name="Zwick A."/>
            <person name="Pang H."/>
        </authorList>
    </citation>
    <scope>NUCLEOTIDE SEQUENCE [LARGE SCALE GENOMIC DNA]</scope>
    <source>
        <strain evidence="1">SYSU2018</strain>
    </source>
</reference>
<proteinExistence type="predicted"/>
<dbReference type="AlphaFoldDB" id="A0ABD2NTQ7"/>